<dbReference type="InterPro" id="IPR036388">
    <property type="entry name" value="WH-like_DNA-bd_sf"/>
</dbReference>
<dbReference type="Gene3D" id="1.10.10.10">
    <property type="entry name" value="Winged helix-like DNA-binding domain superfamily/Winged helix DNA-binding domain"/>
    <property type="match status" value="1"/>
</dbReference>
<dbReference type="PANTHER" id="PTHR44688:SF16">
    <property type="entry name" value="DNA-BINDING TRANSCRIPTIONAL ACTIVATOR DEVR_DOSR"/>
    <property type="match status" value="1"/>
</dbReference>
<dbReference type="Proteomes" id="UP001597183">
    <property type="component" value="Unassembled WGS sequence"/>
</dbReference>
<feature type="region of interest" description="Disordered" evidence="4">
    <location>
        <begin position="28"/>
        <end position="49"/>
    </location>
</feature>
<feature type="domain" description="HTH luxR-type" evidence="5">
    <location>
        <begin position="47"/>
        <end position="112"/>
    </location>
</feature>
<evidence type="ECO:0000256" key="4">
    <source>
        <dbReference type="SAM" id="MobiDB-lite"/>
    </source>
</evidence>
<dbReference type="SMART" id="SM00421">
    <property type="entry name" value="HTH_LUXR"/>
    <property type="match status" value="1"/>
</dbReference>
<dbReference type="InterPro" id="IPR016032">
    <property type="entry name" value="Sig_transdc_resp-reg_C-effctor"/>
</dbReference>
<comment type="caution">
    <text evidence="6">The sequence shown here is derived from an EMBL/GenBank/DDBJ whole genome shotgun (WGS) entry which is preliminary data.</text>
</comment>
<dbReference type="CDD" id="cd06170">
    <property type="entry name" value="LuxR_C_like"/>
    <property type="match status" value="1"/>
</dbReference>
<keyword evidence="7" id="KW-1185">Reference proteome</keyword>
<dbReference type="SUPFAM" id="SSF46894">
    <property type="entry name" value="C-terminal effector domain of the bipartite response regulators"/>
    <property type="match status" value="1"/>
</dbReference>
<proteinExistence type="predicted"/>
<name>A0ABW4AM78_9ACTN</name>
<dbReference type="Pfam" id="PF00196">
    <property type="entry name" value="GerE"/>
    <property type="match status" value="1"/>
</dbReference>
<dbReference type="RefSeq" id="WP_317797177.1">
    <property type="nucleotide sequence ID" value="NZ_AP028461.1"/>
</dbReference>
<protein>
    <submittedName>
        <fullName evidence="6">Helix-turn-helix transcriptional regulator</fullName>
    </submittedName>
</protein>
<evidence type="ECO:0000256" key="2">
    <source>
        <dbReference type="ARBA" id="ARBA00023125"/>
    </source>
</evidence>
<dbReference type="PANTHER" id="PTHR44688">
    <property type="entry name" value="DNA-BINDING TRANSCRIPTIONAL ACTIVATOR DEVR_DOSR"/>
    <property type="match status" value="1"/>
</dbReference>
<keyword evidence="3" id="KW-0804">Transcription</keyword>
<dbReference type="EMBL" id="JBHTMK010000053">
    <property type="protein sequence ID" value="MFD1372009.1"/>
    <property type="molecule type" value="Genomic_DNA"/>
</dbReference>
<organism evidence="6 7">
    <name type="scientific">Actinoplanes sichuanensis</name>
    <dbReference type="NCBI Taxonomy" id="512349"/>
    <lineage>
        <taxon>Bacteria</taxon>
        <taxon>Bacillati</taxon>
        <taxon>Actinomycetota</taxon>
        <taxon>Actinomycetes</taxon>
        <taxon>Micromonosporales</taxon>
        <taxon>Micromonosporaceae</taxon>
        <taxon>Actinoplanes</taxon>
    </lineage>
</organism>
<accession>A0ABW4AM78</accession>
<keyword evidence="1" id="KW-0805">Transcription regulation</keyword>
<evidence type="ECO:0000256" key="1">
    <source>
        <dbReference type="ARBA" id="ARBA00023015"/>
    </source>
</evidence>
<dbReference type="PROSITE" id="PS50043">
    <property type="entry name" value="HTH_LUXR_2"/>
    <property type="match status" value="1"/>
</dbReference>
<evidence type="ECO:0000256" key="3">
    <source>
        <dbReference type="ARBA" id="ARBA00023163"/>
    </source>
</evidence>
<keyword evidence="2" id="KW-0238">DNA-binding</keyword>
<dbReference type="PRINTS" id="PR00038">
    <property type="entry name" value="HTHLUXR"/>
</dbReference>
<sequence length="114" mass="12998">MIGRDDELRRIEEHLRVLVASVAALRTEPPRRPARPVAPPRREARPGPVDWAALSPREREIADLVGQALTNRQIARRTGISPHTVNFHLRQIFQKLGLVSRVELVALWHQRPTS</sequence>
<evidence type="ECO:0000313" key="7">
    <source>
        <dbReference type="Proteomes" id="UP001597183"/>
    </source>
</evidence>
<gene>
    <name evidence="6" type="ORF">ACFQ5G_42365</name>
</gene>
<dbReference type="InterPro" id="IPR000792">
    <property type="entry name" value="Tscrpt_reg_LuxR_C"/>
</dbReference>
<reference evidence="7" key="1">
    <citation type="journal article" date="2019" name="Int. J. Syst. Evol. Microbiol.">
        <title>The Global Catalogue of Microorganisms (GCM) 10K type strain sequencing project: providing services to taxonomists for standard genome sequencing and annotation.</title>
        <authorList>
            <consortium name="The Broad Institute Genomics Platform"/>
            <consortium name="The Broad Institute Genome Sequencing Center for Infectious Disease"/>
            <person name="Wu L."/>
            <person name="Ma J."/>
        </authorList>
    </citation>
    <scope>NUCLEOTIDE SEQUENCE [LARGE SCALE GENOMIC DNA]</scope>
    <source>
        <strain evidence="7">CCM 7526</strain>
    </source>
</reference>
<evidence type="ECO:0000313" key="6">
    <source>
        <dbReference type="EMBL" id="MFD1372009.1"/>
    </source>
</evidence>
<evidence type="ECO:0000259" key="5">
    <source>
        <dbReference type="PROSITE" id="PS50043"/>
    </source>
</evidence>